<name>A0A2M9Y6I0_9LEPT</name>
<dbReference type="EMBL" id="RQFP01000001">
    <property type="protein sequence ID" value="TGK95848.1"/>
    <property type="molecule type" value="Genomic_DNA"/>
</dbReference>
<evidence type="ECO:0000313" key="2">
    <source>
        <dbReference type="EMBL" id="TGK95848.1"/>
    </source>
</evidence>
<evidence type="ECO:0008006" key="4">
    <source>
        <dbReference type="Google" id="ProtNLM"/>
    </source>
</evidence>
<feature type="transmembrane region" description="Helical" evidence="1">
    <location>
        <begin position="88"/>
        <end position="107"/>
    </location>
</feature>
<comment type="caution">
    <text evidence="2">The sequence shown here is derived from an EMBL/GenBank/DDBJ whole genome shotgun (WGS) entry which is preliminary data.</text>
</comment>
<keyword evidence="3" id="KW-1185">Reference proteome</keyword>
<proteinExistence type="predicted"/>
<keyword evidence="1" id="KW-1133">Transmembrane helix</keyword>
<feature type="transmembrane region" description="Helical" evidence="1">
    <location>
        <begin position="348"/>
        <end position="365"/>
    </location>
</feature>
<keyword evidence="1" id="KW-0812">Transmembrane</keyword>
<reference evidence="2" key="1">
    <citation type="journal article" date="2019" name="PLoS Negl. Trop. Dis.">
        <title>Revisiting the worldwide diversity of Leptospira species in the environment.</title>
        <authorList>
            <person name="Vincent A.T."/>
            <person name="Schiettekatte O."/>
            <person name="Bourhy P."/>
            <person name="Veyrier F.J."/>
            <person name="Picardeau M."/>
        </authorList>
    </citation>
    <scope>NUCLEOTIDE SEQUENCE [LARGE SCALE GENOMIC DNA]</scope>
    <source>
        <strain evidence="2">201800277</strain>
    </source>
</reference>
<evidence type="ECO:0000256" key="1">
    <source>
        <dbReference type="SAM" id="Phobius"/>
    </source>
</evidence>
<feature type="transmembrane region" description="Helical" evidence="1">
    <location>
        <begin position="299"/>
        <end position="318"/>
    </location>
</feature>
<feature type="transmembrane region" description="Helical" evidence="1">
    <location>
        <begin position="274"/>
        <end position="293"/>
    </location>
</feature>
<feature type="transmembrane region" description="Helical" evidence="1">
    <location>
        <begin position="325"/>
        <end position="342"/>
    </location>
</feature>
<keyword evidence="1" id="KW-0472">Membrane</keyword>
<evidence type="ECO:0000313" key="3">
    <source>
        <dbReference type="Proteomes" id="UP000297891"/>
    </source>
</evidence>
<sequence length="479" mass="56387">MKLRNIKPVLILLILFGTFHLFYDAIYEYHLGEVTNSDIFYPYLFARDFWVSGWRGLSGWNLPPSSYLFPEVVLAILVYPVLKSVYSFHFAFGFLSFVMPFYLAKALGLKKNKSYLVSLGFLACAGVMPSTLGQFFLPGFHAMIFFFAAYTLYEIHRWDFKNRVQIFRFLLVSSLLWISEYWYFVNIAPFLLVYTVVHLRKKAIFPIGLMALGFGLGKLWQQGIKSLKIGIFTSKDLPTIDRIHSAFHTISKDSQSWISGLVDSITKHPLFSEWFYWYIVLCIIYILFLFLRLEFKKQFLDLVFLLSPFFTVIALYIFQIEPNYRYLYFLPFCIFFLIFRLVAMLPLVRSIATLVLFLGIVFFYHEKYPLLATAIQDGEAKRTHRLKCLSEFDDKIPGASTYWPIKYIYAFSDKNWALVPFTKDGVYYPWISNRTWDKGLGEKSFETFTWGIQESKEDVVKWKGAELAKECEGWFFYRR</sequence>
<accession>A0A2M9Y6I0</accession>
<dbReference type="OrthoDB" id="338358at2"/>
<protein>
    <recommendedName>
        <fullName evidence="4">Glycosyltransferase RgtA/B/C/D-like domain-containing protein</fullName>
    </recommendedName>
</protein>
<feature type="transmembrane region" description="Helical" evidence="1">
    <location>
        <begin position="114"/>
        <end position="129"/>
    </location>
</feature>
<gene>
    <name evidence="2" type="ORF">EHQ30_04250</name>
</gene>
<feature type="transmembrane region" description="Helical" evidence="1">
    <location>
        <begin position="135"/>
        <end position="153"/>
    </location>
</feature>
<feature type="transmembrane region" description="Helical" evidence="1">
    <location>
        <begin position="165"/>
        <end position="183"/>
    </location>
</feature>
<dbReference type="RefSeq" id="WP_100789191.1">
    <property type="nucleotide sequence ID" value="NZ_NPDQ01000001.1"/>
</dbReference>
<feature type="transmembrane region" description="Helical" evidence="1">
    <location>
        <begin position="9"/>
        <end position="27"/>
    </location>
</feature>
<organism evidence="2 3">
    <name type="scientific">Leptospira brenneri</name>
    <dbReference type="NCBI Taxonomy" id="2023182"/>
    <lineage>
        <taxon>Bacteria</taxon>
        <taxon>Pseudomonadati</taxon>
        <taxon>Spirochaetota</taxon>
        <taxon>Spirochaetia</taxon>
        <taxon>Leptospirales</taxon>
        <taxon>Leptospiraceae</taxon>
        <taxon>Leptospira</taxon>
    </lineage>
</organism>
<dbReference type="Proteomes" id="UP000297891">
    <property type="component" value="Unassembled WGS sequence"/>
</dbReference>
<dbReference type="AlphaFoldDB" id="A0A2M9Y6I0"/>
<feature type="transmembrane region" description="Helical" evidence="1">
    <location>
        <begin position="203"/>
        <end position="220"/>
    </location>
</feature>